<sequence>MKLITKISLSAIAVFSIALIGGGYAMVELSYSSELRRTEVILDDAAKRIAASTDTLSSALVVADETDVALTMAFVDMDRAITTISESAVRLDVAPTDAVMAAAAKKSVLVSAPIEYKLRAVSMAGNEYLLIATSTESAQLSRANSLAMLLLISAITIVIAGAAVTILIRRDLKSVIKTLAGTADQERETRESMQSFMGDASHELRTPLTVIKGYAELLAKSGAKTSAEQRERAYSRIVEQVNRMDDTITGLLQLAEVGSVSSNTFARVELATLVAAAAEDLQATSPKRKIDTQLAQVGVSGSIELLRRLLENATGNIMRHTSPTDQVRMTLAAERRVAVLTIEDAGGGLPADAYAKGVQGFRRFDESRSRETGGTGLGMTLMKSIVEAHGGQLSIAPSDLGGLKLEIRLPLN</sequence>
<keyword evidence="6" id="KW-0418">Kinase</keyword>
<feature type="transmembrane region" description="Helical" evidence="9">
    <location>
        <begin position="146"/>
        <end position="168"/>
    </location>
</feature>
<keyword evidence="9" id="KW-0472">Membrane</keyword>
<keyword evidence="5" id="KW-0547">Nucleotide-binding</keyword>
<reference evidence="11" key="1">
    <citation type="submission" date="2020-05" db="EMBL/GenBank/DDBJ databases">
        <authorList>
            <person name="Chiriac C."/>
            <person name="Salcher M."/>
            <person name="Ghai R."/>
            <person name="Kavagutti S V."/>
        </authorList>
    </citation>
    <scope>NUCLEOTIDE SEQUENCE</scope>
</reference>
<dbReference type="FunFam" id="1.10.287.130:FF:000001">
    <property type="entry name" value="Two-component sensor histidine kinase"/>
    <property type="match status" value="1"/>
</dbReference>
<dbReference type="EMBL" id="CAEZXK010000027">
    <property type="protein sequence ID" value="CAB4690948.1"/>
    <property type="molecule type" value="Genomic_DNA"/>
</dbReference>
<name>A0A6J6P2G1_9ZZZZ</name>
<dbReference type="InterPro" id="IPR036890">
    <property type="entry name" value="HATPase_C_sf"/>
</dbReference>
<evidence type="ECO:0000259" key="10">
    <source>
        <dbReference type="PROSITE" id="PS50109"/>
    </source>
</evidence>
<dbReference type="SUPFAM" id="SSF55874">
    <property type="entry name" value="ATPase domain of HSP90 chaperone/DNA topoisomerase II/histidine kinase"/>
    <property type="match status" value="1"/>
</dbReference>
<dbReference type="Gene3D" id="1.10.287.130">
    <property type="match status" value="1"/>
</dbReference>
<dbReference type="InterPro" id="IPR050351">
    <property type="entry name" value="BphY/WalK/GraS-like"/>
</dbReference>
<dbReference type="AlphaFoldDB" id="A0A6J6P2G1"/>
<keyword evidence="4" id="KW-0808">Transferase</keyword>
<feature type="domain" description="Histidine kinase" evidence="10">
    <location>
        <begin position="199"/>
        <end position="412"/>
    </location>
</feature>
<accession>A0A6J6P2G1</accession>
<dbReference type="GO" id="GO:0000155">
    <property type="term" value="F:phosphorelay sensor kinase activity"/>
    <property type="evidence" value="ECO:0007669"/>
    <property type="project" value="InterPro"/>
</dbReference>
<dbReference type="GO" id="GO:0005524">
    <property type="term" value="F:ATP binding"/>
    <property type="evidence" value="ECO:0007669"/>
    <property type="project" value="UniProtKB-KW"/>
</dbReference>
<dbReference type="InterPro" id="IPR005467">
    <property type="entry name" value="His_kinase_dom"/>
</dbReference>
<evidence type="ECO:0000256" key="3">
    <source>
        <dbReference type="ARBA" id="ARBA00022553"/>
    </source>
</evidence>
<gene>
    <name evidence="11" type="ORF">UFOPK2370_00956</name>
</gene>
<keyword evidence="9" id="KW-0812">Transmembrane</keyword>
<organism evidence="11">
    <name type="scientific">freshwater metagenome</name>
    <dbReference type="NCBI Taxonomy" id="449393"/>
    <lineage>
        <taxon>unclassified sequences</taxon>
        <taxon>metagenomes</taxon>
        <taxon>ecological metagenomes</taxon>
    </lineage>
</organism>
<keyword evidence="8" id="KW-0902">Two-component regulatory system</keyword>
<dbReference type="Pfam" id="PF02518">
    <property type="entry name" value="HATPase_c"/>
    <property type="match status" value="1"/>
</dbReference>
<dbReference type="Gene3D" id="3.30.565.10">
    <property type="entry name" value="Histidine kinase-like ATPase, C-terminal domain"/>
    <property type="match status" value="1"/>
</dbReference>
<dbReference type="Pfam" id="PF00512">
    <property type="entry name" value="HisKA"/>
    <property type="match status" value="1"/>
</dbReference>
<proteinExistence type="predicted"/>
<keyword evidence="3" id="KW-0597">Phosphoprotein</keyword>
<dbReference type="InterPro" id="IPR036097">
    <property type="entry name" value="HisK_dim/P_sf"/>
</dbReference>
<dbReference type="SMART" id="SM00387">
    <property type="entry name" value="HATPase_c"/>
    <property type="match status" value="1"/>
</dbReference>
<comment type="catalytic activity">
    <reaction evidence="1">
        <text>ATP + protein L-histidine = ADP + protein N-phospho-L-histidine.</text>
        <dbReference type="EC" id="2.7.13.3"/>
    </reaction>
</comment>
<dbReference type="GO" id="GO:0000156">
    <property type="term" value="F:phosphorelay response regulator activity"/>
    <property type="evidence" value="ECO:0007669"/>
    <property type="project" value="TreeGrafter"/>
</dbReference>
<evidence type="ECO:0000256" key="6">
    <source>
        <dbReference type="ARBA" id="ARBA00022777"/>
    </source>
</evidence>
<dbReference type="PANTHER" id="PTHR42878:SF7">
    <property type="entry name" value="SENSOR HISTIDINE KINASE GLRK"/>
    <property type="match status" value="1"/>
</dbReference>
<dbReference type="PANTHER" id="PTHR42878">
    <property type="entry name" value="TWO-COMPONENT HISTIDINE KINASE"/>
    <property type="match status" value="1"/>
</dbReference>
<dbReference type="SUPFAM" id="SSF47384">
    <property type="entry name" value="Homodimeric domain of signal transducing histidine kinase"/>
    <property type="match status" value="1"/>
</dbReference>
<dbReference type="CDD" id="cd00082">
    <property type="entry name" value="HisKA"/>
    <property type="match status" value="1"/>
</dbReference>
<dbReference type="InterPro" id="IPR004358">
    <property type="entry name" value="Sig_transdc_His_kin-like_C"/>
</dbReference>
<protein>
    <recommendedName>
        <fullName evidence="2">histidine kinase</fullName>
        <ecNumber evidence="2">2.7.13.3</ecNumber>
    </recommendedName>
</protein>
<evidence type="ECO:0000256" key="1">
    <source>
        <dbReference type="ARBA" id="ARBA00000085"/>
    </source>
</evidence>
<dbReference type="EC" id="2.7.13.3" evidence="2"/>
<dbReference type="PRINTS" id="PR00344">
    <property type="entry name" value="BCTRLSENSOR"/>
</dbReference>
<dbReference type="SMART" id="SM00388">
    <property type="entry name" value="HisKA"/>
    <property type="match status" value="1"/>
</dbReference>
<evidence type="ECO:0000256" key="8">
    <source>
        <dbReference type="ARBA" id="ARBA00023012"/>
    </source>
</evidence>
<evidence type="ECO:0000313" key="11">
    <source>
        <dbReference type="EMBL" id="CAB4690948.1"/>
    </source>
</evidence>
<keyword evidence="7" id="KW-0067">ATP-binding</keyword>
<dbReference type="PROSITE" id="PS50109">
    <property type="entry name" value="HIS_KIN"/>
    <property type="match status" value="1"/>
</dbReference>
<dbReference type="InterPro" id="IPR003661">
    <property type="entry name" value="HisK_dim/P_dom"/>
</dbReference>
<keyword evidence="9" id="KW-1133">Transmembrane helix</keyword>
<evidence type="ECO:0000256" key="9">
    <source>
        <dbReference type="SAM" id="Phobius"/>
    </source>
</evidence>
<evidence type="ECO:0000256" key="4">
    <source>
        <dbReference type="ARBA" id="ARBA00022679"/>
    </source>
</evidence>
<dbReference type="GO" id="GO:0030295">
    <property type="term" value="F:protein kinase activator activity"/>
    <property type="evidence" value="ECO:0007669"/>
    <property type="project" value="TreeGrafter"/>
</dbReference>
<dbReference type="GO" id="GO:0007234">
    <property type="term" value="P:osmosensory signaling via phosphorelay pathway"/>
    <property type="evidence" value="ECO:0007669"/>
    <property type="project" value="TreeGrafter"/>
</dbReference>
<evidence type="ECO:0000256" key="7">
    <source>
        <dbReference type="ARBA" id="ARBA00022840"/>
    </source>
</evidence>
<dbReference type="InterPro" id="IPR003594">
    <property type="entry name" value="HATPase_dom"/>
</dbReference>
<evidence type="ECO:0000256" key="5">
    <source>
        <dbReference type="ARBA" id="ARBA00022741"/>
    </source>
</evidence>
<evidence type="ECO:0000256" key="2">
    <source>
        <dbReference type="ARBA" id="ARBA00012438"/>
    </source>
</evidence>